<feature type="region of interest" description="Disordered" evidence="1">
    <location>
        <begin position="321"/>
        <end position="369"/>
    </location>
</feature>
<gene>
    <name evidence="2" type="ORF">RSOL_189850</name>
</gene>
<accession>X8J2R5</accession>
<reference evidence="3" key="1">
    <citation type="journal article" date="2014" name="Genome Announc.">
        <title>Draft genome sequence of the plant-pathogenic soil fungus Rhizoctonia solani anastomosis group 3 strain Rhs1AP.</title>
        <authorList>
            <person name="Cubeta M.A."/>
            <person name="Thomas E."/>
            <person name="Dean R.A."/>
            <person name="Jabaji S."/>
            <person name="Neate S.M."/>
            <person name="Tavantzis S."/>
            <person name="Toda T."/>
            <person name="Vilgalys R."/>
            <person name="Bharathan N."/>
            <person name="Fedorova-Abrams N."/>
            <person name="Pakala S.B."/>
            <person name="Pakala S.M."/>
            <person name="Zafar N."/>
            <person name="Joardar V."/>
            <person name="Losada L."/>
            <person name="Nierman W.C."/>
        </authorList>
    </citation>
    <scope>NUCLEOTIDE SEQUENCE [LARGE SCALE GENOMIC DNA]</scope>
    <source>
        <strain evidence="3">AG-3</strain>
    </source>
</reference>
<feature type="region of interest" description="Disordered" evidence="1">
    <location>
        <begin position="443"/>
        <end position="499"/>
    </location>
</feature>
<organism evidence="2 3">
    <name type="scientific">Rhizoctonia solani AG-3 Rhs1AP</name>
    <dbReference type="NCBI Taxonomy" id="1086054"/>
    <lineage>
        <taxon>Eukaryota</taxon>
        <taxon>Fungi</taxon>
        <taxon>Dikarya</taxon>
        <taxon>Basidiomycota</taxon>
        <taxon>Agaricomycotina</taxon>
        <taxon>Agaricomycetes</taxon>
        <taxon>Cantharellales</taxon>
        <taxon>Ceratobasidiaceae</taxon>
        <taxon>Rhizoctonia</taxon>
    </lineage>
</organism>
<dbReference type="OrthoDB" id="3268756at2759"/>
<comment type="caution">
    <text evidence="2">The sequence shown here is derived from an EMBL/GenBank/DDBJ whole genome shotgun (WGS) entry which is preliminary data.</text>
</comment>
<dbReference type="Proteomes" id="UP000030108">
    <property type="component" value="Unassembled WGS sequence"/>
</dbReference>
<feature type="compositionally biased region" description="Acidic residues" evidence="1">
    <location>
        <begin position="474"/>
        <end position="489"/>
    </location>
</feature>
<sequence length="537" mass="59256">MSQSEAVQANLSSQPVESVLVGSLPASRAGSQAGSAAASRPGFDQAWQKHVRWDGNFRPLNSAAYEQLPEARKLRELVQRSLVVPAWLANIESPQWALYYNNMRRLRERALALSTAAAQRVYTKDDSDEDLSFDIHESLPSILHLPYHCLSLQLHGSAFNPAESDRRHPMDTLGSLVWDLQSDGLVIYRTERKLEIPHIPEQAGQTRQENIGDVQPDAGAFIVLPPSIELLPLNSWRALSCLPSNGSSGASNHCYALHWVTEFKCDGNEATSKCQVAKGLVSALYQRRAFGCPNHFVFGTAHHSQTTLEVLAATWVSDEHAEPETRLQDATKNAAPAEGQENGSSGKLSRDDNTASEAPKTGEEAADVPTNLTTKEIKKYNKIVVYSIATYNMRATEGVLELYLLMRQTRALAQQYKNEITKDALGRVAELLNEEKEIYQWPPLPRPKCDHDPKGRKYTSSLPPTLDKDCMSIDPDEDFDSQSDSEELESLSSGGPTGRIVGEVASYTLMNYAHDEDAGACVPDYPYVAQTSVDQTA</sequence>
<proteinExistence type="predicted"/>
<dbReference type="AlphaFoldDB" id="X8J2R5"/>
<name>X8J2R5_9AGAM</name>
<protein>
    <submittedName>
        <fullName evidence="2">Uncharacterized protein</fullName>
    </submittedName>
</protein>
<evidence type="ECO:0000313" key="3">
    <source>
        <dbReference type="Proteomes" id="UP000030108"/>
    </source>
</evidence>
<dbReference type="EMBL" id="JATN01000322">
    <property type="protein sequence ID" value="EUC56618.1"/>
    <property type="molecule type" value="Genomic_DNA"/>
</dbReference>
<evidence type="ECO:0000256" key="1">
    <source>
        <dbReference type="SAM" id="MobiDB-lite"/>
    </source>
</evidence>
<evidence type="ECO:0000313" key="2">
    <source>
        <dbReference type="EMBL" id="EUC56618.1"/>
    </source>
</evidence>